<dbReference type="AlphaFoldDB" id="A0A9D1TRA8"/>
<evidence type="ECO:0000256" key="1">
    <source>
        <dbReference type="ARBA" id="ARBA00004141"/>
    </source>
</evidence>
<reference evidence="9" key="1">
    <citation type="journal article" date="2021" name="PeerJ">
        <title>Extensive microbial diversity within the chicken gut microbiome revealed by metagenomics and culture.</title>
        <authorList>
            <person name="Gilroy R."/>
            <person name="Ravi A."/>
            <person name="Getino M."/>
            <person name="Pursley I."/>
            <person name="Horton D.L."/>
            <person name="Alikhan N.F."/>
            <person name="Baker D."/>
            <person name="Gharbi K."/>
            <person name="Hall N."/>
            <person name="Watson M."/>
            <person name="Adriaenssens E.M."/>
            <person name="Foster-Nyarko E."/>
            <person name="Jarju S."/>
            <person name="Secka A."/>
            <person name="Antonio M."/>
            <person name="Oren A."/>
            <person name="Chaudhuri R.R."/>
            <person name="La Ragione R."/>
            <person name="Hildebrand F."/>
            <person name="Pallen M.J."/>
        </authorList>
    </citation>
    <scope>NUCLEOTIDE SEQUENCE</scope>
    <source>
        <strain evidence="9">12435</strain>
    </source>
</reference>
<feature type="transmembrane region" description="Helical" evidence="7">
    <location>
        <begin position="238"/>
        <end position="257"/>
    </location>
</feature>
<feature type="transmembrane region" description="Helical" evidence="7">
    <location>
        <begin position="210"/>
        <end position="226"/>
    </location>
</feature>
<keyword evidence="4 7" id="KW-1133">Transmembrane helix</keyword>
<feature type="compositionally biased region" description="Basic and acidic residues" evidence="6">
    <location>
        <begin position="301"/>
        <end position="315"/>
    </location>
</feature>
<evidence type="ECO:0000256" key="3">
    <source>
        <dbReference type="ARBA" id="ARBA00022692"/>
    </source>
</evidence>
<comment type="subcellular location">
    <subcellularLocation>
        <location evidence="1">Membrane</location>
        <topology evidence="1">Multi-pass membrane protein</topology>
    </subcellularLocation>
</comment>
<evidence type="ECO:0000313" key="10">
    <source>
        <dbReference type="Proteomes" id="UP000823990"/>
    </source>
</evidence>
<feature type="transmembrane region" description="Helical" evidence="7">
    <location>
        <begin position="40"/>
        <end position="57"/>
    </location>
</feature>
<evidence type="ECO:0000256" key="6">
    <source>
        <dbReference type="SAM" id="MobiDB-lite"/>
    </source>
</evidence>
<dbReference type="Pfam" id="PF00892">
    <property type="entry name" value="EamA"/>
    <property type="match status" value="2"/>
</dbReference>
<protein>
    <submittedName>
        <fullName evidence="9">DMT family transporter</fullName>
    </submittedName>
</protein>
<feature type="transmembrane region" description="Helical" evidence="7">
    <location>
        <begin position="69"/>
        <end position="88"/>
    </location>
</feature>
<name>A0A9D1TRA8_9FIRM</name>
<accession>A0A9D1TRA8</accession>
<feature type="transmembrane region" description="Helical" evidence="7">
    <location>
        <begin position="124"/>
        <end position="142"/>
    </location>
</feature>
<dbReference type="InterPro" id="IPR000620">
    <property type="entry name" value="EamA_dom"/>
</dbReference>
<keyword evidence="5 7" id="KW-0472">Membrane</keyword>
<feature type="region of interest" description="Disordered" evidence="6">
    <location>
        <begin position="301"/>
        <end position="323"/>
    </location>
</feature>
<dbReference type="Proteomes" id="UP000823990">
    <property type="component" value="Unassembled WGS sequence"/>
</dbReference>
<evidence type="ECO:0000256" key="7">
    <source>
        <dbReference type="SAM" id="Phobius"/>
    </source>
</evidence>
<feature type="transmembrane region" description="Helical" evidence="7">
    <location>
        <begin position="7"/>
        <end position="28"/>
    </location>
</feature>
<gene>
    <name evidence="9" type="ORF">H9892_02925</name>
</gene>
<evidence type="ECO:0000256" key="5">
    <source>
        <dbReference type="ARBA" id="ARBA00023136"/>
    </source>
</evidence>
<reference evidence="9" key="2">
    <citation type="submission" date="2021-04" db="EMBL/GenBank/DDBJ databases">
        <authorList>
            <person name="Gilroy R."/>
        </authorList>
    </citation>
    <scope>NUCLEOTIDE SEQUENCE</scope>
    <source>
        <strain evidence="9">12435</strain>
    </source>
</reference>
<dbReference type="InterPro" id="IPR037185">
    <property type="entry name" value="EmrE-like"/>
</dbReference>
<feature type="transmembrane region" description="Helical" evidence="7">
    <location>
        <begin position="180"/>
        <end position="198"/>
    </location>
</feature>
<proteinExistence type="inferred from homology"/>
<feature type="transmembrane region" description="Helical" evidence="7">
    <location>
        <begin position="100"/>
        <end position="117"/>
    </location>
</feature>
<keyword evidence="3 7" id="KW-0812">Transmembrane</keyword>
<dbReference type="Gene3D" id="1.10.3730.20">
    <property type="match status" value="1"/>
</dbReference>
<feature type="transmembrane region" description="Helical" evidence="7">
    <location>
        <begin position="148"/>
        <end position="168"/>
    </location>
</feature>
<feature type="domain" description="EamA" evidence="8">
    <location>
        <begin position="9"/>
        <end position="140"/>
    </location>
</feature>
<dbReference type="PANTHER" id="PTHR22911:SF6">
    <property type="entry name" value="SOLUTE CARRIER FAMILY 35 MEMBER G1"/>
    <property type="match status" value="1"/>
</dbReference>
<comment type="caution">
    <text evidence="9">The sequence shown here is derived from an EMBL/GenBank/DDBJ whole genome shotgun (WGS) entry which is preliminary data.</text>
</comment>
<evidence type="ECO:0000256" key="2">
    <source>
        <dbReference type="ARBA" id="ARBA00007362"/>
    </source>
</evidence>
<dbReference type="GO" id="GO:0016020">
    <property type="term" value="C:membrane"/>
    <property type="evidence" value="ECO:0007669"/>
    <property type="project" value="UniProtKB-SubCell"/>
</dbReference>
<sequence length="323" mass="35115">MRVLSKRYLGIIFIIVSAFFFALMNLFVKLAGDLPTMQKAFFRNLVAAEVAFVLLMRKPSQFKTIKGNVYPLVMRSLAGTMGIILNFSAIDSMDIADASILNKLSPFFSIVFSVFLLKERPAKFEWIAVAVAFVGAVFVVKPSFSPEVIPAIGGVFGGMSAGLAYTFVRKAGEGGASRNLIVFFFSMFSCIVILPFMLAGYEHMTWQQTLYLLAAGASAAGGQLFITRAYTYAPAKEISVFDYTIVLFTAAMGAMFLGEFPDALSYIGYAIVIGGAAINWAYHMIKERRAAKAAAIRENDGGITKDEPVCDRQSDRGSGGENG</sequence>
<feature type="domain" description="EamA" evidence="8">
    <location>
        <begin position="152"/>
        <end position="278"/>
    </location>
</feature>
<organism evidence="9 10">
    <name type="scientific">Candidatus Protoclostridium stercorigallinarum</name>
    <dbReference type="NCBI Taxonomy" id="2838741"/>
    <lineage>
        <taxon>Bacteria</taxon>
        <taxon>Bacillati</taxon>
        <taxon>Bacillota</taxon>
        <taxon>Clostridia</taxon>
        <taxon>Candidatus Protoclostridium</taxon>
    </lineage>
</organism>
<comment type="similarity">
    <text evidence="2">Belongs to the EamA transporter family.</text>
</comment>
<feature type="transmembrane region" description="Helical" evidence="7">
    <location>
        <begin position="263"/>
        <end position="282"/>
    </location>
</feature>
<dbReference type="SUPFAM" id="SSF103481">
    <property type="entry name" value="Multidrug resistance efflux transporter EmrE"/>
    <property type="match status" value="2"/>
</dbReference>
<evidence type="ECO:0000259" key="8">
    <source>
        <dbReference type="Pfam" id="PF00892"/>
    </source>
</evidence>
<dbReference type="PANTHER" id="PTHR22911">
    <property type="entry name" value="ACYL-MALONYL CONDENSING ENZYME-RELATED"/>
    <property type="match status" value="1"/>
</dbReference>
<dbReference type="EMBL" id="DXHS01000051">
    <property type="protein sequence ID" value="HIW02269.1"/>
    <property type="molecule type" value="Genomic_DNA"/>
</dbReference>
<evidence type="ECO:0000313" key="9">
    <source>
        <dbReference type="EMBL" id="HIW02269.1"/>
    </source>
</evidence>
<evidence type="ECO:0000256" key="4">
    <source>
        <dbReference type="ARBA" id="ARBA00022989"/>
    </source>
</evidence>